<sequence length="1015" mass="115724">MKYQFLSTLLLACMCMFAQEKERNPGVWKNIALTPGVGRIVDVEFDPNNGDRMYAAPDANGIWYTEDQGRHWECITDNIPELEARITDSEIIVDPDNFDKIYYVSKYGHYYITEDRGKHWVRVKDKNGEPIFLTDFKRSIVARDKNTGDVIMVCTTIGRDHGKKSGSWGKGLHVSHDLGMTWKHFPSPSHEEEYLEIAFHPTNPKIIYAPTTHKLYKSIDGGLTFKNVFDFPKPNGSFSSVTTIESNPDWVYLITTNKSDRNKEDNFPKTALYLSKDKAKTWDTIQNMDKGIGYKKSVYGSGGFVGSWLHCFAVNPSNPNEMITAMNSMTETTDGGKNWDGTGLIGRHMSRQKDGSIRLNKFASHSADSHVIKFHPKHKSRAYKACDSGLYMRDPEIGFDNWVEITGDMMAMLFYSVKVNEFGDRYVIGNTQDVGIESYQYKEWQWVRGYEGDVVFIHPYTNIAYFPSCRCGNGNEIKGLFELGRRDSPNITSWGRPQIAVNYRNPEEAVVVYQSPKDRRKRVKQVYHIKDKDQTANMLKLPATGTVSSFNISRTEDERFTAISSEAILISTDKGNTWKKYKTPTGDITFGAVDPNNPNRIWVGSKKGKVFESLDSGITWNTISEGLPNASILKLIYHEGSPRDLYALAAEGDGQFMRPHGIYYLNANEAKWKKWMDGYNLNGFSDMVIDYPSQKMLASSYGRGVWESDLEAVYERFLQEEVEVVEMSGSKNFRTFGLDILYHLPEYYNYEWMVNGVRKGTNSMFFTSKDIKNKDRISCKLSPKYAPEVVLETKELRLKKVKTLKTLEKEQVLIGNGNSFDLGYYDYFGANQDFTVSFNLKPNSDGVVIANRRFNDHDAKGWLVAVQDGSLILKYTAKYNATGGNEREGDRTPPATEQFRFPIKMDKWNQVVVAFDRDGKVQAYLDGKKVAEKEMNKAEAAISINSLFNLYLFSDVQGLMPMQGAIDELKIWNKAITANEIGDVSEKNMIFYHSFNNVNKNKYKELFTGQEAKVK</sequence>
<evidence type="ECO:0000256" key="2">
    <source>
        <dbReference type="ARBA" id="ARBA00022737"/>
    </source>
</evidence>
<dbReference type="Pfam" id="PF13385">
    <property type="entry name" value="Laminin_G_3"/>
    <property type="match status" value="1"/>
</dbReference>
<dbReference type="Proteomes" id="UP001337305">
    <property type="component" value="Unassembled WGS sequence"/>
</dbReference>
<comment type="caution">
    <text evidence="6">The sequence shown here is derived from an EMBL/GenBank/DDBJ whole genome shotgun (WGS) entry which is preliminary data.</text>
</comment>
<keyword evidence="1 4" id="KW-0732">Signal</keyword>
<evidence type="ECO:0000313" key="6">
    <source>
        <dbReference type="EMBL" id="MEF3833293.1"/>
    </source>
</evidence>
<protein>
    <recommendedName>
        <fullName evidence="5">LamG-like jellyroll fold domain-containing protein</fullName>
    </recommendedName>
</protein>
<evidence type="ECO:0000256" key="3">
    <source>
        <dbReference type="ARBA" id="ARBA00023157"/>
    </source>
</evidence>
<organism evidence="6 7">
    <name type="scientific">Flavivirga spongiicola</name>
    <dbReference type="NCBI Taxonomy" id="421621"/>
    <lineage>
        <taxon>Bacteria</taxon>
        <taxon>Pseudomonadati</taxon>
        <taxon>Bacteroidota</taxon>
        <taxon>Flavobacteriia</taxon>
        <taxon>Flavobacteriales</taxon>
        <taxon>Flavobacteriaceae</taxon>
        <taxon>Flavivirga</taxon>
    </lineage>
</organism>
<gene>
    <name evidence="6" type="ORF">N1F79_09135</name>
</gene>
<keyword evidence="3" id="KW-1015">Disulfide bond</keyword>
<feature type="signal peptide" evidence="4">
    <location>
        <begin position="1"/>
        <end position="18"/>
    </location>
</feature>
<name>A0ABU7XRZ7_9FLAO</name>
<dbReference type="InterPro" id="IPR052025">
    <property type="entry name" value="Xyloglucanase_GH74"/>
</dbReference>
<evidence type="ECO:0000259" key="5">
    <source>
        <dbReference type="SMART" id="SM00560"/>
    </source>
</evidence>
<dbReference type="Gene3D" id="2.60.120.200">
    <property type="match status" value="1"/>
</dbReference>
<dbReference type="SUPFAM" id="SSF110296">
    <property type="entry name" value="Oligoxyloglucan reducing end-specific cellobiohydrolase"/>
    <property type="match status" value="2"/>
</dbReference>
<proteinExistence type="predicted"/>
<dbReference type="SUPFAM" id="SSF49899">
    <property type="entry name" value="Concanavalin A-like lectins/glucanases"/>
    <property type="match status" value="1"/>
</dbReference>
<dbReference type="PANTHER" id="PTHR43739:SF5">
    <property type="entry name" value="EXO-ALPHA-SIALIDASE"/>
    <property type="match status" value="1"/>
</dbReference>
<dbReference type="InterPro" id="IPR013320">
    <property type="entry name" value="ConA-like_dom_sf"/>
</dbReference>
<dbReference type="EMBL" id="JAODOP010000004">
    <property type="protein sequence ID" value="MEF3833293.1"/>
    <property type="molecule type" value="Genomic_DNA"/>
</dbReference>
<keyword evidence="2" id="KW-0677">Repeat</keyword>
<reference evidence="6 7" key="1">
    <citation type="submission" date="2022-09" db="EMBL/GenBank/DDBJ databases">
        <title>Genome sequencing of Flavivirga sp. MEBiC05379.</title>
        <authorList>
            <person name="Oh H.-M."/>
            <person name="Kwon K.K."/>
            <person name="Park M.J."/>
            <person name="Yang S.-H."/>
        </authorList>
    </citation>
    <scope>NUCLEOTIDE SEQUENCE [LARGE SCALE GENOMIC DNA]</scope>
    <source>
        <strain evidence="6 7">MEBiC05379</strain>
    </source>
</reference>
<dbReference type="InterPro" id="IPR015943">
    <property type="entry name" value="WD40/YVTN_repeat-like_dom_sf"/>
</dbReference>
<dbReference type="RefSeq" id="WP_303305643.1">
    <property type="nucleotide sequence ID" value="NZ_JAODOP010000004.1"/>
</dbReference>
<dbReference type="Pfam" id="PF15902">
    <property type="entry name" value="Sortilin-Vps10"/>
    <property type="match status" value="1"/>
</dbReference>
<feature type="chain" id="PRO_5045962690" description="LamG-like jellyroll fold domain-containing protein" evidence="4">
    <location>
        <begin position="19"/>
        <end position="1015"/>
    </location>
</feature>
<evidence type="ECO:0000256" key="4">
    <source>
        <dbReference type="SAM" id="SignalP"/>
    </source>
</evidence>
<evidence type="ECO:0000313" key="7">
    <source>
        <dbReference type="Proteomes" id="UP001337305"/>
    </source>
</evidence>
<keyword evidence="7" id="KW-1185">Reference proteome</keyword>
<feature type="domain" description="LamG-like jellyroll fold" evidence="5">
    <location>
        <begin position="832"/>
        <end position="979"/>
    </location>
</feature>
<dbReference type="InterPro" id="IPR031778">
    <property type="entry name" value="Sortilin_N"/>
</dbReference>
<dbReference type="PANTHER" id="PTHR43739">
    <property type="entry name" value="XYLOGLUCANASE (EUROFUNG)"/>
    <property type="match status" value="1"/>
</dbReference>
<dbReference type="InterPro" id="IPR006558">
    <property type="entry name" value="LamG-like"/>
</dbReference>
<dbReference type="Gene3D" id="2.130.10.10">
    <property type="entry name" value="YVTN repeat-like/Quinoprotein amine dehydrogenase"/>
    <property type="match status" value="4"/>
</dbReference>
<evidence type="ECO:0000256" key="1">
    <source>
        <dbReference type="ARBA" id="ARBA00022729"/>
    </source>
</evidence>
<dbReference type="SMART" id="SM00560">
    <property type="entry name" value="LamGL"/>
    <property type="match status" value="1"/>
</dbReference>
<accession>A0ABU7XRZ7</accession>
<dbReference type="CDD" id="cd15482">
    <property type="entry name" value="Sialidase_non-viral"/>
    <property type="match status" value="2"/>
</dbReference>